<evidence type="ECO:0000256" key="1">
    <source>
        <dbReference type="SAM" id="MobiDB-lite"/>
    </source>
</evidence>
<feature type="compositionally biased region" description="Basic and acidic residues" evidence="1">
    <location>
        <begin position="189"/>
        <end position="201"/>
    </location>
</feature>
<evidence type="ECO:0000313" key="2">
    <source>
        <dbReference type="EMBL" id="CAK9022866.1"/>
    </source>
</evidence>
<comment type="caution">
    <text evidence="2">The sequence shown here is derived from an EMBL/GenBank/DDBJ whole genome shotgun (WGS) entry which is preliminary data.</text>
</comment>
<organism evidence="2 3">
    <name type="scientific">Durusdinium trenchii</name>
    <dbReference type="NCBI Taxonomy" id="1381693"/>
    <lineage>
        <taxon>Eukaryota</taxon>
        <taxon>Sar</taxon>
        <taxon>Alveolata</taxon>
        <taxon>Dinophyceae</taxon>
        <taxon>Suessiales</taxon>
        <taxon>Symbiodiniaceae</taxon>
        <taxon>Durusdinium</taxon>
    </lineage>
</organism>
<keyword evidence="3" id="KW-1185">Reference proteome</keyword>
<feature type="compositionally biased region" description="Low complexity" evidence="1">
    <location>
        <begin position="285"/>
        <end position="299"/>
    </location>
</feature>
<name>A0ABP0K8H6_9DINO</name>
<feature type="region of interest" description="Disordered" evidence="1">
    <location>
        <begin position="180"/>
        <end position="225"/>
    </location>
</feature>
<proteinExistence type="predicted"/>
<dbReference type="EMBL" id="CAXAMN010007780">
    <property type="protein sequence ID" value="CAK9022866.1"/>
    <property type="molecule type" value="Genomic_DNA"/>
</dbReference>
<protein>
    <submittedName>
        <fullName evidence="2">Uncharacterized protein</fullName>
    </submittedName>
</protein>
<evidence type="ECO:0000313" key="3">
    <source>
        <dbReference type="Proteomes" id="UP001642484"/>
    </source>
</evidence>
<feature type="region of interest" description="Disordered" evidence="1">
    <location>
        <begin position="266"/>
        <end position="306"/>
    </location>
</feature>
<dbReference type="Proteomes" id="UP001642484">
    <property type="component" value="Unassembled WGS sequence"/>
</dbReference>
<reference evidence="2 3" key="1">
    <citation type="submission" date="2024-02" db="EMBL/GenBank/DDBJ databases">
        <authorList>
            <person name="Chen Y."/>
            <person name="Shah S."/>
            <person name="Dougan E. K."/>
            <person name="Thang M."/>
            <person name="Chan C."/>
        </authorList>
    </citation>
    <scope>NUCLEOTIDE SEQUENCE [LARGE SCALE GENOMIC DNA]</scope>
</reference>
<feature type="compositionally biased region" description="Basic and acidic residues" evidence="1">
    <location>
        <begin position="208"/>
        <end position="222"/>
    </location>
</feature>
<gene>
    <name evidence="2" type="ORF">CCMP2556_LOCUS15012</name>
</gene>
<accession>A0ABP0K8H6</accession>
<sequence>MPICLDPSGTTFVYSLYLETLSVTERGRPLHSRQAFFRWTLKGLEDRSSSFPLGTEPDWNGFCSFVLVCFKPPEERHLCIRLALTGTSPVSDLGVCFLDLADLSAEERFKVDFLELRDAKLQAVAVAKLHSACQQRWSTEQLPLVPTKQAFFLDYTMDAQARRLYEHIAAAAGMGTATSPAFSGAGRSAPRDPELAEEKRSSGTPSRTSKEAFRSGEMRTELEPDAQSGLLGDLWGFLTLAGCAPERCAPKRCGCQWEDGAILPMQRPEAPRPGACSEEPINFQAQPPTAGHAAAASARWPKRMAP</sequence>